<reference evidence="3 4" key="1">
    <citation type="journal article" date="2023" name="Life. Sci Alliance">
        <title>Evolutionary insights into 3D genome organization and epigenetic landscape of Vigna mungo.</title>
        <authorList>
            <person name="Junaid A."/>
            <person name="Singh B."/>
            <person name="Bhatia S."/>
        </authorList>
    </citation>
    <scope>NUCLEOTIDE SEQUENCE [LARGE SCALE GENOMIC DNA]</scope>
    <source>
        <strain evidence="3">Urdbean</strain>
    </source>
</reference>
<feature type="chain" id="PRO_5042847376" description="Hydrophobic seed protein domain-containing protein" evidence="1">
    <location>
        <begin position="25"/>
        <end position="116"/>
    </location>
</feature>
<sequence>MGSSKYVGLLLLSLSLVSVSMVRSQTCPNGVSACGSLFNVVNVTLGGSPTPSCCSVLPGLNTVQAGICIRNAIITGPLAGFLPPPLTPFLLLPVLGPINLNATITTIIRTCNVTGG</sequence>
<gene>
    <name evidence="3" type="ORF">V8G54_006251</name>
</gene>
<keyword evidence="1" id="KW-0732">Signal</keyword>
<evidence type="ECO:0000259" key="2">
    <source>
        <dbReference type="Pfam" id="PF14547"/>
    </source>
</evidence>
<evidence type="ECO:0000313" key="3">
    <source>
        <dbReference type="EMBL" id="WVZ18929.1"/>
    </source>
</evidence>
<feature type="signal peptide" evidence="1">
    <location>
        <begin position="1"/>
        <end position="24"/>
    </location>
</feature>
<evidence type="ECO:0000256" key="1">
    <source>
        <dbReference type="SAM" id="SignalP"/>
    </source>
</evidence>
<organism evidence="3 4">
    <name type="scientific">Vigna mungo</name>
    <name type="common">Black gram</name>
    <name type="synonym">Phaseolus mungo</name>
    <dbReference type="NCBI Taxonomy" id="3915"/>
    <lineage>
        <taxon>Eukaryota</taxon>
        <taxon>Viridiplantae</taxon>
        <taxon>Streptophyta</taxon>
        <taxon>Embryophyta</taxon>
        <taxon>Tracheophyta</taxon>
        <taxon>Spermatophyta</taxon>
        <taxon>Magnoliopsida</taxon>
        <taxon>eudicotyledons</taxon>
        <taxon>Gunneridae</taxon>
        <taxon>Pentapetalae</taxon>
        <taxon>rosids</taxon>
        <taxon>fabids</taxon>
        <taxon>Fabales</taxon>
        <taxon>Fabaceae</taxon>
        <taxon>Papilionoideae</taxon>
        <taxon>50 kb inversion clade</taxon>
        <taxon>NPAAA clade</taxon>
        <taxon>indigoferoid/millettioid clade</taxon>
        <taxon>Phaseoleae</taxon>
        <taxon>Vigna</taxon>
    </lineage>
</organism>
<keyword evidence="4" id="KW-1185">Reference proteome</keyword>
<dbReference type="AlphaFoldDB" id="A0AAQ3NZI6"/>
<dbReference type="Pfam" id="PF14547">
    <property type="entry name" value="Hydrophob_seed"/>
    <property type="match status" value="1"/>
</dbReference>
<accession>A0AAQ3NZI6</accession>
<dbReference type="PROSITE" id="PS51257">
    <property type="entry name" value="PROKAR_LIPOPROTEIN"/>
    <property type="match status" value="1"/>
</dbReference>
<feature type="domain" description="Hydrophobic seed protein" evidence="2">
    <location>
        <begin position="30"/>
        <end position="73"/>
    </location>
</feature>
<dbReference type="Proteomes" id="UP001374535">
    <property type="component" value="Chromosome 2"/>
</dbReference>
<dbReference type="InterPro" id="IPR027923">
    <property type="entry name" value="Hydrophob_seed_dom"/>
</dbReference>
<evidence type="ECO:0000313" key="4">
    <source>
        <dbReference type="Proteomes" id="UP001374535"/>
    </source>
</evidence>
<proteinExistence type="predicted"/>
<protein>
    <recommendedName>
        <fullName evidence="2">Hydrophobic seed protein domain-containing protein</fullName>
    </recommendedName>
</protein>
<dbReference type="EMBL" id="CP144699">
    <property type="protein sequence ID" value="WVZ18929.1"/>
    <property type="molecule type" value="Genomic_DNA"/>
</dbReference>
<name>A0AAQ3NZI6_VIGMU</name>